<dbReference type="EMBL" id="JABBWK010000093">
    <property type="protein sequence ID" value="KAG1893661.1"/>
    <property type="molecule type" value="Genomic_DNA"/>
</dbReference>
<keyword evidence="3" id="KW-1185">Reference proteome</keyword>
<dbReference type="AlphaFoldDB" id="A0AAD4DTJ2"/>
<dbReference type="InterPro" id="IPR011990">
    <property type="entry name" value="TPR-like_helical_dom_sf"/>
</dbReference>
<gene>
    <name evidence="2" type="ORF">F5891DRAFT_1131179</name>
</gene>
<dbReference type="Gene3D" id="1.25.40.10">
    <property type="entry name" value="Tetratricopeptide repeat domain"/>
    <property type="match status" value="2"/>
</dbReference>
<comment type="caution">
    <text evidence="2">The sequence shown here is derived from an EMBL/GenBank/DDBJ whole genome shotgun (WGS) entry which is preliminary data.</text>
</comment>
<dbReference type="RefSeq" id="XP_041219237.1">
    <property type="nucleotide sequence ID" value="XM_041364638.1"/>
</dbReference>
<protein>
    <recommendedName>
        <fullName evidence="1">CHAT domain-containing protein</fullName>
    </recommendedName>
</protein>
<accession>A0AAD4DTJ2</accession>
<dbReference type="Pfam" id="PF12770">
    <property type="entry name" value="CHAT"/>
    <property type="match status" value="1"/>
</dbReference>
<name>A0AAD4DTJ2_9AGAM</name>
<feature type="domain" description="CHAT" evidence="1">
    <location>
        <begin position="598"/>
        <end position="676"/>
    </location>
</feature>
<dbReference type="Pfam" id="PF13374">
    <property type="entry name" value="TPR_10"/>
    <property type="match status" value="1"/>
</dbReference>
<proteinExistence type="predicted"/>
<dbReference type="GeneID" id="64658936"/>
<dbReference type="SUPFAM" id="SSF81901">
    <property type="entry name" value="HCP-like"/>
    <property type="match status" value="1"/>
</dbReference>
<dbReference type="InterPro" id="IPR024983">
    <property type="entry name" value="CHAT_dom"/>
</dbReference>
<evidence type="ECO:0000259" key="1">
    <source>
        <dbReference type="Pfam" id="PF12770"/>
    </source>
</evidence>
<evidence type="ECO:0000313" key="2">
    <source>
        <dbReference type="EMBL" id="KAG1893661.1"/>
    </source>
</evidence>
<organism evidence="2 3">
    <name type="scientific">Suillus fuscotomentosus</name>
    <dbReference type="NCBI Taxonomy" id="1912939"/>
    <lineage>
        <taxon>Eukaryota</taxon>
        <taxon>Fungi</taxon>
        <taxon>Dikarya</taxon>
        <taxon>Basidiomycota</taxon>
        <taxon>Agaricomycotina</taxon>
        <taxon>Agaricomycetes</taxon>
        <taxon>Agaricomycetidae</taxon>
        <taxon>Boletales</taxon>
        <taxon>Suillineae</taxon>
        <taxon>Suillaceae</taxon>
        <taxon>Suillus</taxon>
    </lineage>
</organism>
<dbReference type="Proteomes" id="UP001195769">
    <property type="component" value="Unassembled WGS sequence"/>
</dbReference>
<reference evidence="2" key="1">
    <citation type="journal article" date="2020" name="New Phytol.">
        <title>Comparative genomics reveals dynamic genome evolution in host specialist ectomycorrhizal fungi.</title>
        <authorList>
            <person name="Lofgren L.A."/>
            <person name="Nguyen N.H."/>
            <person name="Vilgalys R."/>
            <person name="Ruytinx J."/>
            <person name="Liao H.L."/>
            <person name="Branco S."/>
            <person name="Kuo A."/>
            <person name="LaButti K."/>
            <person name="Lipzen A."/>
            <person name="Andreopoulos W."/>
            <person name="Pangilinan J."/>
            <person name="Riley R."/>
            <person name="Hundley H."/>
            <person name="Na H."/>
            <person name="Barry K."/>
            <person name="Grigoriev I.V."/>
            <person name="Stajich J.E."/>
            <person name="Kennedy P.G."/>
        </authorList>
    </citation>
    <scope>NUCLEOTIDE SEQUENCE</scope>
    <source>
        <strain evidence="2">FC203</strain>
    </source>
</reference>
<evidence type="ECO:0000313" key="3">
    <source>
        <dbReference type="Proteomes" id="UP001195769"/>
    </source>
</evidence>
<sequence>MLHIHFERRGTALALCPVSHTDRSVLLNNLTNLLSSRFDHRGNDDDLDEAIALHREALVLCPIGHTHRSMSLNKLANRLSTRFQHQHNGEDLDQAISLYMEALALCLVGHTHRSMWLNNLHRGNNHDLDKVIALHREALALFLVRNNEDLDEAIALHREALALCPVGHTHRSMSLNNFMNQLSSRFDHQGNDKDLDQAIALDREVLALRPVGHTDRSMSLNNLATQLSSHFQHRGNDKDLDQAIAFHREALALRPVNHTHQSMSLNNLATQLSSRFGHQGNDEDLNQAIALGREALALCPGAANVVSGGLLFRLRASLLWVTNACQHSHVTELEAYATSMQLLDAYMSKTASVLSRHKIMKDFPSTLAVDAALCALHSDDMTRLRTPLDSLQTRGDHAMALMKRFRDLMEDWNRAIEEIWEIEGFSRFLLPPLFSDLQDAACDEPIIILIASKSSCHAIIIPHKQPPTSIQLPTDFLKLAKLVVALQQAVGKEAGSRIWWCLTSLFNFLLLHAAGEYRARGKSVSQQYISSYMPSLTTLIKASGASFTLDAVEPELELVQRLLPPPPTISFSKITSVDATKSRALRALRDNTWTQKIDEPFKSAFLMRDKPLSLLDIIQTDLSQHEFTFLSACETAVSVFTAGLQFAGVNSVVGTMWKVTDSTVQHLVEAFYKNMHGDGCHNPITN</sequence>